<dbReference type="SMART" id="SM00326">
    <property type="entry name" value="SH3"/>
    <property type="match status" value="1"/>
</dbReference>
<dbReference type="PANTHER" id="PTHR47174:SF2">
    <property type="entry name" value="SH3 DOMAIN SIGNALLING PROTEIN (AFU_ORTHOLOGUE AFUA_5G07670)"/>
    <property type="match status" value="1"/>
</dbReference>
<accession>A0AAJ0M794</accession>
<dbReference type="SUPFAM" id="SSF50044">
    <property type="entry name" value="SH3-domain"/>
    <property type="match status" value="1"/>
</dbReference>
<evidence type="ECO:0000256" key="3">
    <source>
        <dbReference type="SAM" id="MobiDB-lite"/>
    </source>
</evidence>
<dbReference type="GO" id="GO:0008289">
    <property type="term" value="F:lipid binding"/>
    <property type="evidence" value="ECO:0007669"/>
    <property type="project" value="TreeGrafter"/>
</dbReference>
<evidence type="ECO:0000313" key="6">
    <source>
        <dbReference type="EMBL" id="KAK3311524.1"/>
    </source>
</evidence>
<dbReference type="InterPro" id="IPR001452">
    <property type="entry name" value="SH3_domain"/>
</dbReference>
<dbReference type="GO" id="GO:0051666">
    <property type="term" value="P:actin cortical patch localization"/>
    <property type="evidence" value="ECO:0007669"/>
    <property type="project" value="InterPro"/>
</dbReference>
<dbReference type="InterPro" id="IPR027267">
    <property type="entry name" value="AH/BAR_dom_sf"/>
</dbReference>
<reference evidence="6" key="2">
    <citation type="submission" date="2023-06" db="EMBL/GenBank/DDBJ databases">
        <authorList>
            <consortium name="Lawrence Berkeley National Laboratory"/>
            <person name="Mondo S.J."/>
            <person name="Hensen N."/>
            <person name="Bonometti L."/>
            <person name="Westerberg I."/>
            <person name="Brannstrom I.O."/>
            <person name="Guillou S."/>
            <person name="Cros-Aarteil S."/>
            <person name="Calhoun S."/>
            <person name="Haridas S."/>
            <person name="Kuo A."/>
            <person name="Pangilinan J."/>
            <person name="Riley R."/>
            <person name="Labutti K."/>
            <person name="Andreopoulos B."/>
            <person name="Lipzen A."/>
            <person name="Chen C."/>
            <person name="Yanf M."/>
            <person name="Daum C."/>
            <person name="Ng V."/>
            <person name="Clum A."/>
            <person name="Steindorff A."/>
            <person name="Ohm R."/>
            <person name="Martin F."/>
            <person name="Silar P."/>
            <person name="Natvig D."/>
            <person name="Lalanne C."/>
            <person name="Gautier V."/>
            <person name="Ament-Velasquez S.L."/>
            <person name="Kruys A."/>
            <person name="Hutchinson M.I."/>
            <person name="Powell A.J."/>
            <person name="Barry K."/>
            <person name="Miller A.N."/>
            <person name="Grigoriev I.V."/>
            <person name="Debuchy R."/>
            <person name="Gladieux P."/>
            <person name="Thoren M.H."/>
            <person name="Johannesson H."/>
        </authorList>
    </citation>
    <scope>NUCLEOTIDE SEQUENCE</scope>
    <source>
        <strain evidence="6">CBS 333.67</strain>
    </source>
</reference>
<dbReference type="GO" id="GO:1990528">
    <property type="term" value="C:Rvs161p-Rvs167p complex"/>
    <property type="evidence" value="ECO:0007669"/>
    <property type="project" value="TreeGrafter"/>
</dbReference>
<feature type="region of interest" description="Disordered" evidence="3">
    <location>
        <begin position="349"/>
        <end position="368"/>
    </location>
</feature>
<keyword evidence="7" id="KW-1185">Reference proteome</keyword>
<evidence type="ECO:0000259" key="5">
    <source>
        <dbReference type="PROSITE" id="PS51021"/>
    </source>
</evidence>
<keyword evidence="1 2" id="KW-0728">SH3 domain</keyword>
<dbReference type="EMBL" id="JAUDZG010000001">
    <property type="protein sequence ID" value="KAK3311524.1"/>
    <property type="molecule type" value="Genomic_DNA"/>
</dbReference>
<feature type="region of interest" description="Disordered" evidence="3">
    <location>
        <begin position="272"/>
        <end position="291"/>
    </location>
</feature>
<dbReference type="GO" id="GO:0031097">
    <property type="term" value="C:medial cortex"/>
    <property type="evidence" value="ECO:0007669"/>
    <property type="project" value="TreeGrafter"/>
</dbReference>
<feature type="compositionally biased region" description="Polar residues" evidence="3">
    <location>
        <begin position="305"/>
        <end position="325"/>
    </location>
</feature>
<dbReference type="GO" id="GO:0030479">
    <property type="term" value="C:actin cortical patch"/>
    <property type="evidence" value="ECO:0007669"/>
    <property type="project" value="TreeGrafter"/>
</dbReference>
<dbReference type="Gene3D" id="2.30.30.40">
    <property type="entry name" value="SH3 Domains"/>
    <property type="match status" value="1"/>
</dbReference>
<dbReference type="GO" id="GO:0006897">
    <property type="term" value="P:endocytosis"/>
    <property type="evidence" value="ECO:0007669"/>
    <property type="project" value="InterPro"/>
</dbReference>
<dbReference type="PRINTS" id="PR00452">
    <property type="entry name" value="SH3DOMAIN"/>
</dbReference>
<dbReference type="Pfam" id="PF00018">
    <property type="entry name" value="SH3_1"/>
    <property type="match status" value="1"/>
</dbReference>
<dbReference type="PANTHER" id="PTHR47174">
    <property type="entry name" value="BRIDGING INTEGRATOR 3"/>
    <property type="match status" value="1"/>
</dbReference>
<dbReference type="SUPFAM" id="SSF103657">
    <property type="entry name" value="BAR/IMD domain-like"/>
    <property type="match status" value="1"/>
</dbReference>
<dbReference type="GeneID" id="87883183"/>
<dbReference type="Proteomes" id="UP001273166">
    <property type="component" value="Unassembled WGS sequence"/>
</dbReference>
<name>A0AAJ0M794_9PEZI</name>
<feature type="region of interest" description="Disordered" evidence="3">
    <location>
        <begin position="301"/>
        <end position="325"/>
    </location>
</feature>
<evidence type="ECO:0000256" key="2">
    <source>
        <dbReference type="PROSITE-ProRule" id="PRU00192"/>
    </source>
</evidence>
<sequence>MQSMQRQFGKLRNKGPGDNAKVSVLLSDYEDADNVLAKIIEDAKMWRESWASLVTCQLQAVSEYEGLYDPIVGASSERQQGAATPQLQLERTFRLKEAYSELKVELMEEITLIEGHILQPASDARGAIAPIRKTIKKRENKRLDYEMAQEKALKLQRKPCRTAKEDAALAKADAEMSRTADEFSVADEHLRETLPPIITAAFNLVGPLVANLVLIQNRLLGLYYTTLHNYCEEFDFPSPPPPMQDVVSTWNAAFDPARSKVESISFITRGKAAHQPISAPNDGARSTSSSLLTGVQARTLRMKSGASSQTAEDSTPSASRYQRPDYSNATDFTAATILGGGAVNRFNGTSPNVTSGKQQDYFNKPGPASTASLVAANALAAKKKKPPPPPPKRVPTATPDEWVVAQFAFAGEGQGDLSFQEGDRIKIVRKTDTDQDWWVGELRGHTGNFPANYCRKSL</sequence>
<evidence type="ECO:0000256" key="1">
    <source>
        <dbReference type="ARBA" id="ARBA00022443"/>
    </source>
</evidence>
<dbReference type="RefSeq" id="XP_062727304.1">
    <property type="nucleotide sequence ID" value="XM_062864354.1"/>
</dbReference>
<dbReference type="AlphaFoldDB" id="A0AAJ0M794"/>
<proteinExistence type="predicted"/>
<organism evidence="6 7">
    <name type="scientific">Chaetomium strumarium</name>
    <dbReference type="NCBI Taxonomy" id="1170767"/>
    <lineage>
        <taxon>Eukaryota</taxon>
        <taxon>Fungi</taxon>
        <taxon>Dikarya</taxon>
        <taxon>Ascomycota</taxon>
        <taxon>Pezizomycotina</taxon>
        <taxon>Sordariomycetes</taxon>
        <taxon>Sordariomycetidae</taxon>
        <taxon>Sordariales</taxon>
        <taxon>Chaetomiaceae</taxon>
        <taxon>Chaetomium</taxon>
    </lineage>
</organism>
<dbReference type="PROSITE" id="PS50002">
    <property type="entry name" value="SH3"/>
    <property type="match status" value="1"/>
</dbReference>
<dbReference type="Pfam" id="PF03114">
    <property type="entry name" value="BAR"/>
    <property type="match status" value="1"/>
</dbReference>
<feature type="domain" description="SH3" evidence="4">
    <location>
        <begin position="398"/>
        <end position="458"/>
    </location>
</feature>
<evidence type="ECO:0008006" key="8">
    <source>
        <dbReference type="Google" id="ProtNLM"/>
    </source>
</evidence>
<evidence type="ECO:0000313" key="7">
    <source>
        <dbReference type="Proteomes" id="UP001273166"/>
    </source>
</evidence>
<dbReference type="Gene3D" id="1.20.1270.60">
    <property type="entry name" value="Arfaptin homology (AH) domain/BAR domain"/>
    <property type="match status" value="1"/>
</dbReference>
<protein>
    <recommendedName>
        <fullName evidence="8">SH3 domain-containing protein</fullName>
    </recommendedName>
</protein>
<dbReference type="PROSITE" id="PS51021">
    <property type="entry name" value="BAR"/>
    <property type="match status" value="1"/>
</dbReference>
<feature type="domain" description="BAR" evidence="5">
    <location>
        <begin position="7"/>
        <end position="240"/>
    </location>
</feature>
<dbReference type="CDD" id="cd07599">
    <property type="entry name" value="BAR_Rvs167p"/>
    <property type="match status" value="1"/>
</dbReference>
<evidence type="ECO:0000259" key="4">
    <source>
        <dbReference type="PROSITE" id="PS50002"/>
    </source>
</evidence>
<dbReference type="GO" id="GO:0097320">
    <property type="term" value="P:plasma membrane tubulation"/>
    <property type="evidence" value="ECO:0007669"/>
    <property type="project" value="TreeGrafter"/>
</dbReference>
<dbReference type="InterPro" id="IPR046982">
    <property type="entry name" value="BIN3/RVS161-like"/>
</dbReference>
<dbReference type="FunFam" id="2.30.30.40:FF:000100">
    <property type="entry name" value="SH3 domain-containing YSC84-like protein 1"/>
    <property type="match status" value="1"/>
</dbReference>
<reference evidence="6" key="1">
    <citation type="journal article" date="2023" name="Mol. Phylogenet. Evol.">
        <title>Genome-scale phylogeny and comparative genomics of the fungal order Sordariales.</title>
        <authorList>
            <person name="Hensen N."/>
            <person name="Bonometti L."/>
            <person name="Westerberg I."/>
            <person name="Brannstrom I.O."/>
            <person name="Guillou S."/>
            <person name="Cros-Aarteil S."/>
            <person name="Calhoun S."/>
            <person name="Haridas S."/>
            <person name="Kuo A."/>
            <person name="Mondo S."/>
            <person name="Pangilinan J."/>
            <person name="Riley R."/>
            <person name="LaButti K."/>
            <person name="Andreopoulos B."/>
            <person name="Lipzen A."/>
            <person name="Chen C."/>
            <person name="Yan M."/>
            <person name="Daum C."/>
            <person name="Ng V."/>
            <person name="Clum A."/>
            <person name="Steindorff A."/>
            <person name="Ohm R.A."/>
            <person name="Martin F."/>
            <person name="Silar P."/>
            <person name="Natvig D.O."/>
            <person name="Lalanne C."/>
            <person name="Gautier V."/>
            <person name="Ament-Velasquez S.L."/>
            <person name="Kruys A."/>
            <person name="Hutchinson M.I."/>
            <person name="Powell A.J."/>
            <person name="Barry K."/>
            <person name="Miller A.N."/>
            <person name="Grigoriev I.V."/>
            <person name="Debuchy R."/>
            <person name="Gladieux P."/>
            <person name="Hiltunen Thoren M."/>
            <person name="Johannesson H."/>
        </authorList>
    </citation>
    <scope>NUCLEOTIDE SEQUENCE</scope>
    <source>
        <strain evidence="6">CBS 333.67</strain>
    </source>
</reference>
<dbReference type="GO" id="GO:0043332">
    <property type="term" value="C:mating projection tip"/>
    <property type="evidence" value="ECO:0007669"/>
    <property type="project" value="TreeGrafter"/>
</dbReference>
<dbReference type="InterPro" id="IPR036028">
    <property type="entry name" value="SH3-like_dom_sf"/>
</dbReference>
<gene>
    <name evidence="6" type="ORF">B0T15DRAFT_386899</name>
</gene>
<dbReference type="InterPro" id="IPR004148">
    <property type="entry name" value="BAR_dom"/>
</dbReference>
<feature type="compositionally biased region" description="Polar residues" evidence="3">
    <location>
        <begin position="349"/>
        <end position="361"/>
    </location>
</feature>
<comment type="caution">
    <text evidence="6">The sequence shown here is derived from an EMBL/GenBank/DDBJ whole genome shotgun (WGS) entry which is preliminary data.</text>
</comment>